<dbReference type="Pfam" id="PF07695">
    <property type="entry name" value="7TMR-DISM_7TM"/>
    <property type="match status" value="1"/>
</dbReference>
<dbReference type="InterPro" id="IPR003661">
    <property type="entry name" value="HisK_dim/P_dom"/>
</dbReference>
<feature type="transmembrane region" description="Helical" evidence="7">
    <location>
        <begin position="331"/>
        <end position="353"/>
    </location>
</feature>
<feature type="chain" id="PRO_5024299754" description="histidine kinase" evidence="8">
    <location>
        <begin position="23"/>
        <end position="646"/>
    </location>
</feature>
<keyword evidence="4" id="KW-0808">Transferase</keyword>
<name>A0A5R9Q5H3_9GAMM</name>
<dbReference type="SUPFAM" id="SSF55874">
    <property type="entry name" value="ATPase domain of HSP90 chaperone/DNA topoisomerase II/histidine kinase"/>
    <property type="match status" value="1"/>
</dbReference>
<dbReference type="SUPFAM" id="SSF47384">
    <property type="entry name" value="Homodimeric domain of signal transducing histidine kinase"/>
    <property type="match status" value="1"/>
</dbReference>
<evidence type="ECO:0000256" key="1">
    <source>
        <dbReference type="ARBA" id="ARBA00000085"/>
    </source>
</evidence>
<feature type="transmembrane region" description="Helical" evidence="7">
    <location>
        <begin position="244"/>
        <end position="263"/>
    </location>
</feature>
<gene>
    <name evidence="10" type="ORF">C1E24_05240</name>
</gene>
<evidence type="ECO:0000313" key="10">
    <source>
        <dbReference type="EMBL" id="TLX48205.1"/>
    </source>
</evidence>
<dbReference type="GO" id="GO:0016036">
    <property type="term" value="P:cellular response to phosphate starvation"/>
    <property type="evidence" value="ECO:0007669"/>
    <property type="project" value="TreeGrafter"/>
</dbReference>
<dbReference type="CDD" id="cd00082">
    <property type="entry name" value="HisKA"/>
    <property type="match status" value="1"/>
</dbReference>
<dbReference type="Pfam" id="PF07696">
    <property type="entry name" value="7TMR-DISMED2"/>
    <property type="match status" value="1"/>
</dbReference>
<organism evidence="10 11">
    <name type="scientific">Pseudoalteromonas phenolica</name>
    <dbReference type="NCBI Taxonomy" id="161398"/>
    <lineage>
        <taxon>Bacteria</taxon>
        <taxon>Pseudomonadati</taxon>
        <taxon>Pseudomonadota</taxon>
        <taxon>Gammaproteobacteria</taxon>
        <taxon>Alteromonadales</taxon>
        <taxon>Pseudoalteromonadaceae</taxon>
        <taxon>Pseudoalteromonas</taxon>
    </lineage>
</organism>
<dbReference type="EC" id="2.7.13.3" evidence="2"/>
<evidence type="ECO:0000313" key="11">
    <source>
        <dbReference type="Proteomes" id="UP000309186"/>
    </source>
</evidence>
<keyword evidence="7" id="KW-0812">Transmembrane</keyword>
<keyword evidence="7" id="KW-1133">Transmembrane helix</keyword>
<dbReference type="Gene3D" id="3.30.565.10">
    <property type="entry name" value="Histidine kinase-like ATPase, C-terminal domain"/>
    <property type="match status" value="1"/>
</dbReference>
<dbReference type="InterPro" id="IPR005467">
    <property type="entry name" value="His_kinase_dom"/>
</dbReference>
<dbReference type="InterPro" id="IPR011622">
    <property type="entry name" value="7TMR_DISM_rcpt_extracell_dom2"/>
</dbReference>
<dbReference type="Pfam" id="PF00512">
    <property type="entry name" value="HisKA"/>
    <property type="match status" value="1"/>
</dbReference>
<dbReference type="InterPro" id="IPR011623">
    <property type="entry name" value="7TMR_DISM_rcpt_extracell_dom1"/>
</dbReference>
<evidence type="ECO:0000259" key="9">
    <source>
        <dbReference type="PROSITE" id="PS50109"/>
    </source>
</evidence>
<keyword evidence="7" id="KW-0472">Membrane</keyword>
<dbReference type="SMART" id="SM00387">
    <property type="entry name" value="HATPase_c"/>
    <property type="match status" value="1"/>
</dbReference>
<dbReference type="Gene3D" id="1.10.287.130">
    <property type="match status" value="1"/>
</dbReference>
<feature type="transmembrane region" description="Helical" evidence="7">
    <location>
        <begin position="301"/>
        <end position="319"/>
    </location>
</feature>
<dbReference type="InterPro" id="IPR036890">
    <property type="entry name" value="HATPase_C_sf"/>
</dbReference>
<protein>
    <recommendedName>
        <fullName evidence="2">histidine kinase</fullName>
        <ecNumber evidence="2">2.7.13.3</ecNumber>
    </recommendedName>
</protein>
<feature type="signal peptide" evidence="8">
    <location>
        <begin position="1"/>
        <end position="22"/>
    </location>
</feature>
<dbReference type="OrthoDB" id="9804645at2"/>
<dbReference type="Pfam" id="PF02518">
    <property type="entry name" value="HATPase_c"/>
    <property type="match status" value="1"/>
</dbReference>
<dbReference type="InterPro" id="IPR003594">
    <property type="entry name" value="HATPase_dom"/>
</dbReference>
<sequence length="646" mass="73872">MRFCYFIVLSLCFVLYSFAVKASDLVLDKHGTVYELKGFGLMHLNYDNHLFDSNAIRDNRNWVEAHSLKQKPQIHNYSKWLKLEVENQSDLENWYLSFGYARLPLFRIYEIEDISLKLKFELNGNDTFYDRPIYDPQLYIPINLNLNRKQTLLIEYRTFANAPANIRLHSYKHYLATSQKSTLINGAIAGIVMAILLIISVNLFFNPNRTNIFYALWTFTFLMIVLDMSGFTSKYFWPMLGGESSLFSTLLMTSVPIFHLLFIKSFLQLKQFNSVLCKIYTYLLYAYLVLIPVSLWFNTVFFNLVLSTLIIPLFLYTAYWSWYQKAPGIRVFSLSLFNHVLFVNVLTIVGASYGNIFPSLEISDYIKIGYLLEVSLFTVALAIQNKSVQNQLVTYLETQVDVLNQNLHKEKLQQESSIEAVKQKEEKLFADLSHELRTPLTVMKVQVESLQHNIVDNVHTSYGKLMNKIDELNSFIDHLMQVSPNVQSLKVKQYTVKDLLAHIQSINVDKTKLSLALPDEKALPAKQMELVLEYDQQGLITVFNECCDNAIAHGGSQMNISINIDNESDALSINIDNSGEAISSDLFKDIFNPLVRLDEARQNSSKHKGVGLSLCKQIIEANLGNIFASNGPLGGLSVHIVLPLKV</sequence>
<keyword evidence="5 10" id="KW-0418">Kinase</keyword>
<keyword evidence="3" id="KW-0597">Phosphoprotein</keyword>
<evidence type="ECO:0000256" key="6">
    <source>
        <dbReference type="ARBA" id="ARBA00023012"/>
    </source>
</evidence>
<evidence type="ECO:0000256" key="8">
    <source>
        <dbReference type="SAM" id="SignalP"/>
    </source>
</evidence>
<dbReference type="InterPro" id="IPR036097">
    <property type="entry name" value="HisK_dim/P_sf"/>
</dbReference>
<accession>A0A5R9Q5H3</accession>
<dbReference type="PANTHER" id="PTHR45453">
    <property type="entry name" value="PHOSPHATE REGULON SENSOR PROTEIN PHOR"/>
    <property type="match status" value="1"/>
</dbReference>
<dbReference type="SMART" id="SM00388">
    <property type="entry name" value="HisKA"/>
    <property type="match status" value="1"/>
</dbReference>
<dbReference type="GO" id="GO:0000155">
    <property type="term" value="F:phosphorelay sensor kinase activity"/>
    <property type="evidence" value="ECO:0007669"/>
    <property type="project" value="InterPro"/>
</dbReference>
<dbReference type="InterPro" id="IPR050351">
    <property type="entry name" value="BphY/WalK/GraS-like"/>
</dbReference>
<comment type="caution">
    <text evidence="10">The sequence shown here is derived from an EMBL/GenBank/DDBJ whole genome shotgun (WGS) entry which is preliminary data.</text>
</comment>
<feature type="transmembrane region" description="Helical" evidence="7">
    <location>
        <begin position="183"/>
        <end position="205"/>
    </location>
</feature>
<feature type="transmembrane region" description="Helical" evidence="7">
    <location>
        <begin position="212"/>
        <end position="232"/>
    </location>
</feature>
<dbReference type="PROSITE" id="PS50109">
    <property type="entry name" value="HIS_KIN"/>
    <property type="match status" value="1"/>
</dbReference>
<feature type="domain" description="Histidine kinase" evidence="9">
    <location>
        <begin position="431"/>
        <end position="646"/>
    </location>
</feature>
<keyword evidence="8" id="KW-0732">Signal</keyword>
<dbReference type="PANTHER" id="PTHR45453:SF1">
    <property type="entry name" value="PHOSPHATE REGULON SENSOR PROTEIN PHOR"/>
    <property type="match status" value="1"/>
</dbReference>
<dbReference type="Proteomes" id="UP000309186">
    <property type="component" value="Unassembled WGS sequence"/>
</dbReference>
<evidence type="ECO:0000256" key="2">
    <source>
        <dbReference type="ARBA" id="ARBA00012438"/>
    </source>
</evidence>
<keyword evidence="6" id="KW-0902">Two-component regulatory system</keyword>
<dbReference type="GO" id="GO:0004721">
    <property type="term" value="F:phosphoprotein phosphatase activity"/>
    <property type="evidence" value="ECO:0007669"/>
    <property type="project" value="TreeGrafter"/>
</dbReference>
<proteinExistence type="predicted"/>
<dbReference type="EMBL" id="PPSW01000007">
    <property type="protein sequence ID" value="TLX48205.1"/>
    <property type="molecule type" value="Genomic_DNA"/>
</dbReference>
<evidence type="ECO:0000256" key="3">
    <source>
        <dbReference type="ARBA" id="ARBA00022553"/>
    </source>
</evidence>
<evidence type="ECO:0000256" key="7">
    <source>
        <dbReference type="SAM" id="Phobius"/>
    </source>
</evidence>
<evidence type="ECO:0000256" key="5">
    <source>
        <dbReference type="ARBA" id="ARBA00022777"/>
    </source>
</evidence>
<evidence type="ECO:0000256" key="4">
    <source>
        <dbReference type="ARBA" id="ARBA00022679"/>
    </source>
</evidence>
<feature type="transmembrane region" description="Helical" evidence="7">
    <location>
        <begin position="275"/>
        <end position="295"/>
    </location>
</feature>
<comment type="catalytic activity">
    <reaction evidence="1">
        <text>ATP + protein L-histidine = ADP + protein N-phospho-L-histidine.</text>
        <dbReference type="EC" id="2.7.13.3"/>
    </reaction>
</comment>
<reference evidence="10 11" key="1">
    <citation type="submission" date="2018-01" db="EMBL/GenBank/DDBJ databases">
        <title>Co-occurrence of chitin degradation, pigmentation and bioactivity in marine Pseudoalteromonas.</title>
        <authorList>
            <person name="Paulsen S."/>
            <person name="Gram L."/>
            <person name="Machado H."/>
        </authorList>
    </citation>
    <scope>NUCLEOTIDE SEQUENCE [LARGE SCALE GENOMIC DNA]</scope>
    <source>
        <strain evidence="10 11">S3663</strain>
    </source>
</reference>
<dbReference type="Gene3D" id="2.60.40.2380">
    <property type="match status" value="1"/>
</dbReference>
<dbReference type="GO" id="GO:0005886">
    <property type="term" value="C:plasma membrane"/>
    <property type="evidence" value="ECO:0007669"/>
    <property type="project" value="TreeGrafter"/>
</dbReference>
<dbReference type="AlphaFoldDB" id="A0A5R9Q5H3"/>